<dbReference type="WBParaSite" id="ACOC_0001223801-mRNA-1">
    <property type="protein sequence ID" value="ACOC_0001223801-mRNA-1"/>
    <property type="gene ID" value="ACOC_0001223801"/>
</dbReference>
<evidence type="ECO:0000313" key="4">
    <source>
        <dbReference type="WBParaSite" id="ACOC_0001223801-mRNA-1"/>
    </source>
</evidence>
<name>A0A0R3Q032_ANGCS</name>
<feature type="region of interest" description="Disordered" evidence="1">
    <location>
        <begin position="35"/>
        <end position="57"/>
    </location>
</feature>
<organism evidence="4">
    <name type="scientific">Angiostrongylus costaricensis</name>
    <name type="common">Nematode worm</name>
    <dbReference type="NCBI Taxonomy" id="334426"/>
    <lineage>
        <taxon>Eukaryota</taxon>
        <taxon>Metazoa</taxon>
        <taxon>Ecdysozoa</taxon>
        <taxon>Nematoda</taxon>
        <taxon>Chromadorea</taxon>
        <taxon>Rhabditida</taxon>
        <taxon>Rhabditina</taxon>
        <taxon>Rhabditomorpha</taxon>
        <taxon>Strongyloidea</taxon>
        <taxon>Metastrongylidae</taxon>
        <taxon>Angiostrongylus</taxon>
    </lineage>
</organism>
<feature type="compositionally biased region" description="Basic and acidic residues" evidence="1">
    <location>
        <begin position="42"/>
        <end position="54"/>
    </location>
</feature>
<accession>A0A0R3Q032</accession>
<proteinExistence type="predicted"/>
<dbReference type="Proteomes" id="UP000267027">
    <property type="component" value="Unassembled WGS sequence"/>
</dbReference>
<protein>
    <submittedName>
        <fullName evidence="2 4">Uncharacterized protein</fullName>
    </submittedName>
</protein>
<reference evidence="4" key="1">
    <citation type="submission" date="2017-02" db="UniProtKB">
        <authorList>
            <consortium name="WormBaseParasite"/>
        </authorList>
    </citation>
    <scope>IDENTIFICATION</scope>
</reference>
<reference evidence="2 3" key="2">
    <citation type="submission" date="2018-11" db="EMBL/GenBank/DDBJ databases">
        <authorList>
            <consortium name="Pathogen Informatics"/>
        </authorList>
    </citation>
    <scope>NUCLEOTIDE SEQUENCE [LARGE SCALE GENOMIC DNA]</scope>
    <source>
        <strain evidence="2 3">Costa Rica</strain>
    </source>
</reference>
<gene>
    <name evidence="2" type="ORF">ACOC_LOCUS12239</name>
</gene>
<sequence length="119" mass="12985">MDSPTLPRVSSTLSSDSVADFFPFDSEIFEETSPNNVNKVNKNVDKKDNNEKKNGTHGVAALRNSNTVTICTPPGMITELPAKAALDTSDASKSLNARIPLVLHSELSDRLKSLELWQD</sequence>
<dbReference type="AlphaFoldDB" id="A0A0R3Q032"/>
<evidence type="ECO:0000313" key="3">
    <source>
        <dbReference type="Proteomes" id="UP000267027"/>
    </source>
</evidence>
<dbReference type="OrthoDB" id="5870083at2759"/>
<dbReference type="EMBL" id="UYYA01004948">
    <property type="protein sequence ID" value="VDM63824.1"/>
    <property type="molecule type" value="Genomic_DNA"/>
</dbReference>
<evidence type="ECO:0000256" key="1">
    <source>
        <dbReference type="SAM" id="MobiDB-lite"/>
    </source>
</evidence>
<keyword evidence="3" id="KW-1185">Reference proteome</keyword>
<evidence type="ECO:0000313" key="2">
    <source>
        <dbReference type="EMBL" id="VDM63824.1"/>
    </source>
</evidence>